<dbReference type="AlphaFoldDB" id="A0A6C0TXZ1"/>
<gene>
    <name evidence="2" type="ORF">G3T16_04160</name>
</gene>
<dbReference type="InterPro" id="IPR036116">
    <property type="entry name" value="FN3_sf"/>
</dbReference>
<reference evidence="2 3" key="1">
    <citation type="submission" date="2020-02" db="EMBL/GenBank/DDBJ databases">
        <title>Genome sequencing for Kineobactrum sp. M2.</title>
        <authorList>
            <person name="Park S.-J."/>
        </authorList>
    </citation>
    <scope>NUCLEOTIDE SEQUENCE [LARGE SCALE GENOMIC DNA]</scope>
    <source>
        <strain evidence="2 3">M2</strain>
    </source>
</reference>
<dbReference type="InterPro" id="IPR013783">
    <property type="entry name" value="Ig-like_fold"/>
</dbReference>
<protein>
    <submittedName>
        <fullName evidence="2">Fibronectin type III domain-containing protein</fullName>
    </submittedName>
</protein>
<name>A0A6C0TXZ1_9GAMM</name>
<dbReference type="KEGG" id="kim:G3T16_04160"/>
<dbReference type="InterPro" id="IPR003961">
    <property type="entry name" value="FN3_dom"/>
</dbReference>
<dbReference type="EMBL" id="CP048711">
    <property type="protein sequence ID" value="QIB64702.1"/>
    <property type="molecule type" value="Genomic_DNA"/>
</dbReference>
<evidence type="ECO:0000313" key="2">
    <source>
        <dbReference type="EMBL" id="QIB64702.1"/>
    </source>
</evidence>
<dbReference type="CDD" id="cd00063">
    <property type="entry name" value="FN3"/>
    <property type="match status" value="1"/>
</dbReference>
<keyword evidence="3" id="KW-1185">Reference proteome</keyword>
<evidence type="ECO:0000313" key="3">
    <source>
        <dbReference type="Proteomes" id="UP000477680"/>
    </source>
</evidence>
<dbReference type="Gene3D" id="2.60.40.10">
    <property type="entry name" value="Immunoglobulins"/>
    <property type="match status" value="1"/>
</dbReference>
<dbReference type="RefSeq" id="WP_163493952.1">
    <property type="nucleotide sequence ID" value="NZ_CP048711.1"/>
</dbReference>
<sequence length="251" mass="27680">MDELSWEGTAFSGDPGPQGRHGTFGRFAYVESIDSFVLVNNPNRNAYLFKLPTVPDNEPPTAPTGLAVTHPYPGALSVTWKAGEDNFGVAGYRVFVDGEQVAEQAGTEFKTMAYAPGTRLEVQVQAFDSAGFSSELSRPLTLGLPSQQPRMRLGDCSSEAMLRNRDDIVFCEPWEKHSWWQTGNWLRDPIVDDPRPMTSNSARYTQVTDKNCLSGNCLRVKMEEGKTWALSAYWPLANANLAPKSCSCATT</sequence>
<evidence type="ECO:0000259" key="1">
    <source>
        <dbReference type="PROSITE" id="PS50853"/>
    </source>
</evidence>
<organism evidence="2 3">
    <name type="scientific">Kineobactrum salinum</name>
    <dbReference type="NCBI Taxonomy" id="2708301"/>
    <lineage>
        <taxon>Bacteria</taxon>
        <taxon>Pseudomonadati</taxon>
        <taxon>Pseudomonadota</taxon>
        <taxon>Gammaproteobacteria</taxon>
        <taxon>Cellvibrionales</taxon>
        <taxon>Halieaceae</taxon>
        <taxon>Kineobactrum</taxon>
    </lineage>
</organism>
<dbReference type="SUPFAM" id="SSF49265">
    <property type="entry name" value="Fibronectin type III"/>
    <property type="match status" value="1"/>
</dbReference>
<accession>A0A6C0TXZ1</accession>
<dbReference type="Proteomes" id="UP000477680">
    <property type="component" value="Chromosome"/>
</dbReference>
<proteinExistence type="predicted"/>
<feature type="domain" description="Fibronectin type-III" evidence="1">
    <location>
        <begin position="59"/>
        <end position="147"/>
    </location>
</feature>
<dbReference type="SMART" id="SM00060">
    <property type="entry name" value="FN3"/>
    <property type="match status" value="1"/>
</dbReference>
<dbReference type="PROSITE" id="PS50853">
    <property type="entry name" value="FN3"/>
    <property type="match status" value="1"/>
</dbReference>